<evidence type="ECO:0000256" key="1">
    <source>
        <dbReference type="ARBA" id="ARBA00010797"/>
    </source>
</evidence>
<accession>A0AAV1VZX2</accession>
<gene>
    <name evidence="4" type="ORF">LLUT_LOCUS3446</name>
</gene>
<evidence type="ECO:0000313" key="4">
    <source>
        <dbReference type="EMBL" id="CAL0302386.1"/>
    </source>
</evidence>
<protein>
    <recommendedName>
        <fullName evidence="6">50S ribosomal protein L28, chloroplastic</fullName>
    </recommendedName>
</protein>
<dbReference type="InterPro" id="IPR001684">
    <property type="entry name" value="Ribosomal_bL27"/>
</dbReference>
<reference evidence="4 5" key="1">
    <citation type="submission" date="2024-03" db="EMBL/GenBank/DDBJ databases">
        <authorList>
            <person name="Martinez-Hernandez J."/>
        </authorList>
    </citation>
    <scope>NUCLEOTIDE SEQUENCE [LARGE SCALE GENOMIC DNA]</scope>
</reference>
<sequence length="125" mass="13516">MAAFSLCMSLNISATFKGLSLSSSSSASFFKGGSSSFLHVGPTSFVSIPHRTPLTIQNAHKKGAGSTKNGRDSCGERLGVKIYCDQVAKLCIKRKKKWNLLQYTSNAYPKLEAQASSKIQAPKKR</sequence>
<dbReference type="GO" id="GO:0003735">
    <property type="term" value="F:structural constituent of ribosome"/>
    <property type="evidence" value="ECO:0007669"/>
    <property type="project" value="InterPro"/>
</dbReference>
<dbReference type="GO" id="GO:1990904">
    <property type="term" value="C:ribonucleoprotein complex"/>
    <property type="evidence" value="ECO:0007669"/>
    <property type="project" value="UniProtKB-KW"/>
</dbReference>
<evidence type="ECO:0000256" key="3">
    <source>
        <dbReference type="ARBA" id="ARBA00023274"/>
    </source>
</evidence>
<organism evidence="4 5">
    <name type="scientific">Lupinus luteus</name>
    <name type="common">European yellow lupine</name>
    <dbReference type="NCBI Taxonomy" id="3873"/>
    <lineage>
        <taxon>Eukaryota</taxon>
        <taxon>Viridiplantae</taxon>
        <taxon>Streptophyta</taxon>
        <taxon>Embryophyta</taxon>
        <taxon>Tracheophyta</taxon>
        <taxon>Spermatophyta</taxon>
        <taxon>Magnoliopsida</taxon>
        <taxon>eudicotyledons</taxon>
        <taxon>Gunneridae</taxon>
        <taxon>Pentapetalae</taxon>
        <taxon>rosids</taxon>
        <taxon>fabids</taxon>
        <taxon>Fabales</taxon>
        <taxon>Fabaceae</taxon>
        <taxon>Papilionoideae</taxon>
        <taxon>50 kb inversion clade</taxon>
        <taxon>genistoids sensu lato</taxon>
        <taxon>core genistoids</taxon>
        <taxon>Genisteae</taxon>
        <taxon>Lupinus</taxon>
    </lineage>
</organism>
<comment type="caution">
    <text evidence="4">The sequence shown here is derived from an EMBL/GenBank/DDBJ whole genome shotgun (WGS) entry which is preliminary data.</text>
</comment>
<evidence type="ECO:0000256" key="2">
    <source>
        <dbReference type="ARBA" id="ARBA00022980"/>
    </source>
</evidence>
<dbReference type="GO" id="GO:0006412">
    <property type="term" value="P:translation"/>
    <property type="evidence" value="ECO:0007669"/>
    <property type="project" value="InterPro"/>
</dbReference>
<dbReference type="PANTHER" id="PTHR15893">
    <property type="entry name" value="RIBOSOMAL PROTEIN L27"/>
    <property type="match status" value="1"/>
</dbReference>
<dbReference type="Pfam" id="PF01016">
    <property type="entry name" value="Ribosomal_L27"/>
    <property type="match status" value="1"/>
</dbReference>
<keyword evidence="3" id="KW-0687">Ribonucleoprotein</keyword>
<dbReference type="AlphaFoldDB" id="A0AAV1VZX2"/>
<dbReference type="SUPFAM" id="SSF110324">
    <property type="entry name" value="Ribosomal L27 protein-like"/>
    <property type="match status" value="1"/>
</dbReference>
<dbReference type="GO" id="GO:0005840">
    <property type="term" value="C:ribosome"/>
    <property type="evidence" value="ECO:0007669"/>
    <property type="project" value="UniProtKB-KW"/>
</dbReference>
<keyword evidence="2" id="KW-0689">Ribosomal protein</keyword>
<dbReference type="Proteomes" id="UP001497480">
    <property type="component" value="Unassembled WGS sequence"/>
</dbReference>
<keyword evidence="5" id="KW-1185">Reference proteome</keyword>
<comment type="similarity">
    <text evidence="1">Belongs to the bacterial ribosomal protein bL27 family.</text>
</comment>
<dbReference type="EMBL" id="CAXHTB010000002">
    <property type="protein sequence ID" value="CAL0302386.1"/>
    <property type="molecule type" value="Genomic_DNA"/>
</dbReference>
<name>A0AAV1VZX2_LUPLU</name>
<evidence type="ECO:0008006" key="6">
    <source>
        <dbReference type="Google" id="ProtNLM"/>
    </source>
</evidence>
<proteinExistence type="inferred from homology"/>
<dbReference type="PANTHER" id="PTHR15893:SF0">
    <property type="entry name" value="LARGE RIBOSOMAL SUBUNIT PROTEIN BL27M"/>
    <property type="match status" value="1"/>
</dbReference>
<evidence type="ECO:0000313" key="5">
    <source>
        <dbReference type="Proteomes" id="UP001497480"/>
    </source>
</evidence>